<dbReference type="OrthoDB" id="7572100at2"/>
<accession>A0A317ED36</accession>
<reference evidence="2 3" key="1">
    <citation type="submission" date="2018-05" db="EMBL/GenBank/DDBJ databases">
        <title>Zavarzinia sp. HR-AS.</title>
        <authorList>
            <person name="Lee Y."/>
            <person name="Jeon C.O."/>
        </authorList>
    </citation>
    <scope>NUCLEOTIDE SEQUENCE [LARGE SCALE GENOMIC DNA]</scope>
    <source>
        <strain evidence="2 3">HR-AS</strain>
    </source>
</reference>
<dbReference type="Proteomes" id="UP000245461">
    <property type="component" value="Unassembled WGS sequence"/>
</dbReference>
<organism evidence="2 3">
    <name type="scientific">Zavarzinia aquatilis</name>
    <dbReference type="NCBI Taxonomy" id="2211142"/>
    <lineage>
        <taxon>Bacteria</taxon>
        <taxon>Pseudomonadati</taxon>
        <taxon>Pseudomonadota</taxon>
        <taxon>Alphaproteobacteria</taxon>
        <taxon>Rhodospirillales</taxon>
        <taxon>Zavarziniaceae</taxon>
        <taxon>Zavarzinia</taxon>
    </lineage>
</organism>
<dbReference type="RefSeq" id="WP_109904272.1">
    <property type="nucleotide sequence ID" value="NZ_QGLE01000003.1"/>
</dbReference>
<dbReference type="Pfam" id="PF10741">
    <property type="entry name" value="T2SSM_b"/>
    <property type="match status" value="1"/>
</dbReference>
<evidence type="ECO:0000313" key="3">
    <source>
        <dbReference type="Proteomes" id="UP000245461"/>
    </source>
</evidence>
<dbReference type="EMBL" id="QGLE01000003">
    <property type="protein sequence ID" value="PWR24641.1"/>
    <property type="molecule type" value="Genomic_DNA"/>
</dbReference>
<evidence type="ECO:0000313" key="2">
    <source>
        <dbReference type="EMBL" id="PWR24641.1"/>
    </source>
</evidence>
<protein>
    <recommendedName>
        <fullName evidence="4">General secretion pathway protein GspM</fullName>
    </recommendedName>
</protein>
<keyword evidence="1" id="KW-0472">Membrane</keyword>
<sequence>MRRLNPRESRLVALGLLIAVVVGILGLVVQPLAEGFVARAEERADLEAEYARNARVLDGAAGWRAAAARQAETAPAFALAAEDASGATEALRSLLAEVFGQPGSQIRNVGEQAAPRPGWAGAGLEAEMAQPQLYEGLLRLARDNPAVVIDGLSIAVLRNDDVGAAPRLSVRMEVSAPVTLRPADGAPAPGN</sequence>
<evidence type="ECO:0008006" key="4">
    <source>
        <dbReference type="Google" id="ProtNLM"/>
    </source>
</evidence>
<keyword evidence="3" id="KW-1185">Reference proteome</keyword>
<keyword evidence="1" id="KW-1133">Transmembrane helix</keyword>
<gene>
    <name evidence="2" type="ORF">DKG74_07510</name>
</gene>
<comment type="caution">
    <text evidence="2">The sequence shown here is derived from an EMBL/GenBank/DDBJ whole genome shotgun (WGS) entry which is preliminary data.</text>
</comment>
<proteinExistence type="predicted"/>
<dbReference type="AlphaFoldDB" id="A0A317ED36"/>
<dbReference type="InterPro" id="IPR034756">
    <property type="entry name" value="T2SSM_b"/>
</dbReference>
<name>A0A317ED36_9PROT</name>
<evidence type="ECO:0000256" key="1">
    <source>
        <dbReference type="SAM" id="Phobius"/>
    </source>
</evidence>
<keyword evidence="1" id="KW-0812">Transmembrane</keyword>
<dbReference type="NCBIfam" id="NF040576">
    <property type="entry name" value="T2SS_GspM_XpsM"/>
    <property type="match status" value="1"/>
</dbReference>
<feature type="transmembrane region" description="Helical" evidence="1">
    <location>
        <begin position="12"/>
        <end position="33"/>
    </location>
</feature>